<proteinExistence type="predicted"/>
<dbReference type="GO" id="GO:0015074">
    <property type="term" value="P:DNA integration"/>
    <property type="evidence" value="ECO:0007669"/>
    <property type="project" value="InterPro"/>
</dbReference>
<keyword evidence="3" id="KW-1185">Reference proteome</keyword>
<evidence type="ECO:0000313" key="4">
    <source>
        <dbReference type="RefSeq" id="XP_029639705.1"/>
    </source>
</evidence>
<dbReference type="KEGG" id="osn:115214815"/>
<gene>
    <name evidence="4" type="primary">LOC115214815</name>
</gene>
<protein>
    <submittedName>
        <fullName evidence="4">Uncharacterized protein LOC115214815</fullName>
    </submittedName>
</protein>
<sequence length="143" mass="16720">MPKTRVLSECERGQIVAHHEDGMSQRQIAQKMKCSRCAVQTTLKRFRETKDVKTIQRTGRKKVTSPRDDRSIIRQSLRNKRKTSLELFSDFNEASTSQISRTLRRKLVEYGLKGCKASKKPWVSKSNMEKRLQWAKKPLKLDQ</sequence>
<dbReference type="SUPFAM" id="SSF46689">
    <property type="entry name" value="Homeodomain-like"/>
    <property type="match status" value="1"/>
</dbReference>
<feature type="domain" description="Transposase Tc1-like" evidence="2">
    <location>
        <begin position="69"/>
        <end position="137"/>
    </location>
</feature>
<dbReference type="Gene3D" id="1.10.10.10">
    <property type="entry name" value="Winged helix-like DNA-binding domain superfamily/Winged helix DNA-binding domain"/>
    <property type="match status" value="1"/>
</dbReference>
<feature type="region of interest" description="Disordered" evidence="1">
    <location>
        <begin position="50"/>
        <end position="70"/>
    </location>
</feature>
<dbReference type="Pfam" id="PF01498">
    <property type="entry name" value="HTH_Tnp_Tc3_2"/>
    <property type="match status" value="1"/>
</dbReference>
<dbReference type="Proteomes" id="UP000515154">
    <property type="component" value="Linkage group LG8"/>
</dbReference>
<evidence type="ECO:0000259" key="2">
    <source>
        <dbReference type="Pfam" id="PF01498"/>
    </source>
</evidence>
<dbReference type="GO" id="GO:0003677">
    <property type="term" value="F:DNA binding"/>
    <property type="evidence" value="ECO:0007669"/>
    <property type="project" value="InterPro"/>
</dbReference>
<evidence type="ECO:0000313" key="3">
    <source>
        <dbReference type="Proteomes" id="UP000515154"/>
    </source>
</evidence>
<reference evidence="4" key="1">
    <citation type="submission" date="2025-08" db="UniProtKB">
        <authorList>
            <consortium name="RefSeq"/>
        </authorList>
    </citation>
    <scope>IDENTIFICATION</scope>
</reference>
<accession>A0A6P7SN31</accession>
<dbReference type="GO" id="GO:0006313">
    <property type="term" value="P:DNA transposition"/>
    <property type="evidence" value="ECO:0007669"/>
    <property type="project" value="InterPro"/>
</dbReference>
<dbReference type="AlphaFoldDB" id="A0A6P7SN31"/>
<name>A0A6P7SN31_9MOLL</name>
<organism evidence="3 4">
    <name type="scientific">Octopus sinensis</name>
    <name type="common">East Asian common octopus</name>
    <dbReference type="NCBI Taxonomy" id="2607531"/>
    <lineage>
        <taxon>Eukaryota</taxon>
        <taxon>Metazoa</taxon>
        <taxon>Spiralia</taxon>
        <taxon>Lophotrochozoa</taxon>
        <taxon>Mollusca</taxon>
        <taxon>Cephalopoda</taxon>
        <taxon>Coleoidea</taxon>
        <taxon>Octopodiformes</taxon>
        <taxon>Octopoda</taxon>
        <taxon>Incirrata</taxon>
        <taxon>Octopodidae</taxon>
        <taxon>Octopus</taxon>
    </lineage>
</organism>
<dbReference type="RefSeq" id="XP_029639705.1">
    <property type="nucleotide sequence ID" value="XM_029783845.1"/>
</dbReference>
<dbReference type="Pfam" id="PF13384">
    <property type="entry name" value="HTH_23"/>
    <property type="match status" value="1"/>
</dbReference>
<evidence type="ECO:0000256" key="1">
    <source>
        <dbReference type="SAM" id="MobiDB-lite"/>
    </source>
</evidence>
<dbReference type="InterPro" id="IPR009057">
    <property type="entry name" value="Homeodomain-like_sf"/>
</dbReference>
<dbReference type="InterPro" id="IPR002492">
    <property type="entry name" value="Transposase_Tc1-like"/>
</dbReference>
<dbReference type="InterPro" id="IPR036388">
    <property type="entry name" value="WH-like_DNA-bd_sf"/>
</dbReference>